<keyword evidence="3" id="KW-0496">Mitochondrion</keyword>
<evidence type="ECO:0000313" key="3">
    <source>
        <dbReference type="EMBL" id="QIC20285.1"/>
    </source>
</evidence>
<evidence type="ECO:0000256" key="1">
    <source>
        <dbReference type="SAM" id="MobiDB-lite"/>
    </source>
</evidence>
<geneLocation type="mitochondrion" evidence="3"/>
<organism evidence="3">
    <name type="scientific">Tricholoma saponaceum</name>
    <dbReference type="NCBI Taxonomy" id="113602"/>
    <lineage>
        <taxon>Eukaryota</taxon>
        <taxon>Fungi</taxon>
        <taxon>Dikarya</taxon>
        <taxon>Basidiomycota</taxon>
        <taxon>Agaricomycotina</taxon>
        <taxon>Agaricomycetes</taxon>
        <taxon>Agaricomycetidae</taxon>
        <taxon>Agaricales</taxon>
        <taxon>Tricholomatineae</taxon>
        <taxon>Tricholomataceae</taxon>
        <taxon>Tricholoma</taxon>
    </lineage>
</organism>
<dbReference type="AlphaFoldDB" id="A0A6C0W3T8"/>
<name>A0A6C0W3T8_9AGAR</name>
<sequence>MEIMTILETNDVIQNVLILGGITVLGIITCSYLKGVYDRINGKGVNNRLNGDNNSDESHVGSEDDCGSECGSELTIKDGNKNETIKFNWVKVRDNEVQCVGDSIDKDVQTDLIGEDIDFLYTLKEYKDVSSKEVQTD</sequence>
<dbReference type="GeneID" id="44802836"/>
<keyword evidence="2" id="KW-1133">Transmembrane helix</keyword>
<evidence type="ECO:0000256" key="2">
    <source>
        <dbReference type="SAM" id="Phobius"/>
    </source>
</evidence>
<keyword evidence="2" id="KW-0812">Transmembrane</keyword>
<protein>
    <submittedName>
        <fullName evidence="3">Uncharacterized protein</fullName>
    </submittedName>
</protein>
<keyword evidence="2" id="KW-0472">Membrane</keyword>
<accession>A0A6C0W3T8</accession>
<dbReference type="EMBL" id="MN873038">
    <property type="protein sequence ID" value="QIC20285.1"/>
    <property type="molecule type" value="Genomic_DNA"/>
</dbReference>
<reference evidence="3" key="1">
    <citation type="journal article" date="2021" name="Front. Genet.">
        <title>Comparative Mitogenomic Analysis Reveals Dynamics of Intron Within and Between Tricholoma Species and Phylogeny of Basidiomycota.</title>
        <authorList>
            <person name="Huang W."/>
            <person name="Feng H."/>
            <person name="Tu W."/>
            <person name="Xiong C."/>
            <person name="Jin X."/>
            <person name="Li P."/>
            <person name="Wang X."/>
            <person name="Li Q."/>
        </authorList>
    </citation>
    <scope>NUCLEOTIDE SEQUENCE</scope>
</reference>
<feature type="transmembrane region" description="Helical" evidence="2">
    <location>
        <begin position="12"/>
        <end position="33"/>
    </location>
</feature>
<feature type="region of interest" description="Disordered" evidence="1">
    <location>
        <begin position="47"/>
        <end position="66"/>
    </location>
</feature>
<proteinExistence type="predicted"/>
<gene>
    <name evidence="3" type="primary">orf137</name>
</gene>
<dbReference type="RefSeq" id="YP_009739441.1">
    <property type="nucleotide sequence ID" value="NC_046502.1"/>
</dbReference>